<gene>
    <name evidence="1" type="ORF">NCTC9617_02374</name>
</gene>
<accession>A0A378FLW5</accession>
<name>A0A378FLW5_KLEPN</name>
<organism evidence="1 2">
    <name type="scientific">Klebsiella pneumoniae</name>
    <dbReference type="NCBI Taxonomy" id="573"/>
    <lineage>
        <taxon>Bacteria</taxon>
        <taxon>Pseudomonadati</taxon>
        <taxon>Pseudomonadota</taxon>
        <taxon>Gammaproteobacteria</taxon>
        <taxon>Enterobacterales</taxon>
        <taxon>Enterobacteriaceae</taxon>
        <taxon>Klebsiella/Raoultella group</taxon>
        <taxon>Klebsiella</taxon>
        <taxon>Klebsiella pneumoniae complex</taxon>
    </lineage>
</organism>
<protein>
    <submittedName>
        <fullName evidence="1">Glutamate Aspartate transport system permease protein GltJ</fullName>
    </submittedName>
</protein>
<evidence type="ECO:0000313" key="1">
    <source>
        <dbReference type="EMBL" id="STW45887.1"/>
    </source>
</evidence>
<dbReference type="Proteomes" id="UP000255167">
    <property type="component" value="Unassembled WGS sequence"/>
</dbReference>
<evidence type="ECO:0000313" key="2">
    <source>
        <dbReference type="Proteomes" id="UP000255167"/>
    </source>
</evidence>
<reference evidence="1 2" key="1">
    <citation type="submission" date="2018-06" db="EMBL/GenBank/DDBJ databases">
        <authorList>
            <consortium name="Pathogen Informatics"/>
            <person name="Doyle S."/>
        </authorList>
    </citation>
    <scope>NUCLEOTIDE SEQUENCE [LARGE SCALE GENOMIC DNA]</scope>
    <source>
        <strain evidence="1 2">NCTC9617</strain>
    </source>
</reference>
<dbReference type="EMBL" id="UGNC01000005">
    <property type="protein sequence ID" value="STW45887.1"/>
    <property type="molecule type" value="Genomic_DNA"/>
</dbReference>
<proteinExistence type="predicted"/>
<dbReference type="AlphaFoldDB" id="A0A378FLW5"/>
<sequence length="52" mass="6007">MWFKSELDPNIQFFVSSMLCLGLFTAARVCEQVRAAIQSCRAGRRTPAWRWA</sequence>